<gene>
    <name evidence="2" type="ORF">ACFSOY_00490</name>
</gene>
<accession>A0ABW4ZSR6</accession>
<feature type="chain" id="PRO_5046597715" evidence="1">
    <location>
        <begin position="21"/>
        <end position="97"/>
    </location>
</feature>
<proteinExistence type="predicted"/>
<dbReference type="Proteomes" id="UP001597343">
    <property type="component" value="Unassembled WGS sequence"/>
</dbReference>
<dbReference type="EMBL" id="JBHUIO010000002">
    <property type="protein sequence ID" value="MFD2168493.1"/>
    <property type="molecule type" value="Genomic_DNA"/>
</dbReference>
<organism evidence="2 3">
    <name type="scientific">Tumebacillus lipolyticus</name>
    <dbReference type="NCBI Taxonomy" id="1280370"/>
    <lineage>
        <taxon>Bacteria</taxon>
        <taxon>Bacillati</taxon>
        <taxon>Bacillota</taxon>
        <taxon>Bacilli</taxon>
        <taxon>Bacillales</taxon>
        <taxon>Alicyclobacillaceae</taxon>
        <taxon>Tumebacillus</taxon>
    </lineage>
</organism>
<feature type="signal peptide" evidence="1">
    <location>
        <begin position="1"/>
        <end position="20"/>
    </location>
</feature>
<reference evidence="3" key="1">
    <citation type="journal article" date="2019" name="Int. J. Syst. Evol. Microbiol.">
        <title>The Global Catalogue of Microorganisms (GCM) 10K type strain sequencing project: providing services to taxonomists for standard genome sequencing and annotation.</title>
        <authorList>
            <consortium name="The Broad Institute Genomics Platform"/>
            <consortium name="The Broad Institute Genome Sequencing Center for Infectious Disease"/>
            <person name="Wu L."/>
            <person name="Ma J."/>
        </authorList>
    </citation>
    <scope>NUCLEOTIDE SEQUENCE [LARGE SCALE GENOMIC DNA]</scope>
    <source>
        <strain evidence="3">CGMCC 1.13574</strain>
    </source>
</reference>
<comment type="caution">
    <text evidence="2">The sequence shown here is derived from an EMBL/GenBank/DDBJ whole genome shotgun (WGS) entry which is preliminary data.</text>
</comment>
<evidence type="ECO:0000313" key="3">
    <source>
        <dbReference type="Proteomes" id="UP001597343"/>
    </source>
</evidence>
<keyword evidence="1" id="KW-0732">Signal</keyword>
<dbReference type="RefSeq" id="WP_386043253.1">
    <property type="nucleotide sequence ID" value="NZ_JBHUIO010000002.1"/>
</dbReference>
<sequence length="97" mass="10812">MKKVILAITLAAALSGVAFSTTGNTVKAAGNDHQWTVSNQFKSDYWKSEDVYVNGVLKRCTISLVYIRDYAECLTHPGEVNISQWYLYGESHSLSHI</sequence>
<evidence type="ECO:0000313" key="2">
    <source>
        <dbReference type="EMBL" id="MFD2168493.1"/>
    </source>
</evidence>
<name>A0ABW4ZSR6_9BACL</name>
<evidence type="ECO:0000256" key="1">
    <source>
        <dbReference type="SAM" id="SignalP"/>
    </source>
</evidence>
<keyword evidence="3" id="KW-1185">Reference proteome</keyword>
<protein>
    <submittedName>
        <fullName evidence="2">Uncharacterized protein</fullName>
    </submittedName>
</protein>